<evidence type="ECO:0000313" key="3">
    <source>
        <dbReference type="EMBL" id="PSN72090.1"/>
    </source>
</evidence>
<accession>A0A2T2P323</accession>
<dbReference type="Proteomes" id="UP000240883">
    <property type="component" value="Unassembled WGS sequence"/>
</dbReference>
<keyword evidence="1" id="KW-0479">Metal-binding</keyword>
<sequence>MDPTREELRIRGAAAFGLNPNVLVSTYGILHQYFHTKKSLSPPAGTAETVIVEKKEDNKTCPPASTSSASASIMTDIHRSHKAPETAYNLIKYRTEIYDRYSFKNRHLHGGRYIVAGDGKVNPAKYGGTSRQDLGLCHATFMTYSACEMGDMCPWRHGPLALVDEEWIVEKHGEAGRRFVENARRHWAKPEVPVPGTNLKAMMTRRAATIGERRGDM</sequence>
<proteinExistence type="predicted"/>
<evidence type="ECO:0000256" key="1">
    <source>
        <dbReference type="PROSITE-ProRule" id="PRU00723"/>
    </source>
</evidence>
<protein>
    <recommendedName>
        <fullName evidence="2">C3H1-type domain-containing protein</fullName>
    </recommendedName>
</protein>
<dbReference type="AlphaFoldDB" id="A0A2T2P323"/>
<dbReference type="OrthoDB" id="3797593at2759"/>
<evidence type="ECO:0000313" key="4">
    <source>
        <dbReference type="Proteomes" id="UP000240883"/>
    </source>
</evidence>
<keyword evidence="4" id="KW-1185">Reference proteome</keyword>
<evidence type="ECO:0000259" key="2">
    <source>
        <dbReference type="PROSITE" id="PS50103"/>
    </source>
</evidence>
<reference evidence="3 4" key="1">
    <citation type="journal article" date="2018" name="Front. Microbiol.">
        <title>Genome-Wide Analysis of Corynespora cassiicola Leaf Fall Disease Putative Effectors.</title>
        <authorList>
            <person name="Lopez D."/>
            <person name="Ribeiro S."/>
            <person name="Label P."/>
            <person name="Fumanal B."/>
            <person name="Venisse J.S."/>
            <person name="Kohler A."/>
            <person name="de Oliveira R.R."/>
            <person name="Labutti K."/>
            <person name="Lipzen A."/>
            <person name="Lail K."/>
            <person name="Bauer D."/>
            <person name="Ohm R.A."/>
            <person name="Barry K.W."/>
            <person name="Spatafora J."/>
            <person name="Grigoriev I.V."/>
            <person name="Martin F.M."/>
            <person name="Pujade-Renaud V."/>
        </authorList>
    </citation>
    <scope>NUCLEOTIDE SEQUENCE [LARGE SCALE GENOMIC DNA]</scope>
    <source>
        <strain evidence="3 4">Philippines</strain>
    </source>
</reference>
<dbReference type="STRING" id="1448308.A0A2T2P323"/>
<keyword evidence="1" id="KW-0862">Zinc</keyword>
<name>A0A2T2P323_CORCC</name>
<keyword evidence="1" id="KW-0863">Zinc-finger</keyword>
<dbReference type="EMBL" id="KZ678130">
    <property type="protein sequence ID" value="PSN72090.1"/>
    <property type="molecule type" value="Genomic_DNA"/>
</dbReference>
<dbReference type="InterPro" id="IPR000571">
    <property type="entry name" value="Znf_CCCH"/>
</dbReference>
<dbReference type="GO" id="GO:0008270">
    <property type="term" value="F:zinc ion binding"/>
    <property type="evidence" value="ECO:0007669"/>
    <property type="project" value="UniProtKB-KW"/>
</dbReference>
<feature type="zinc finger region" description="C3H1-type" evidence="1">
    <location>
        <begin position="131"/>
        <end position="160"/>
    </location>
</feature>
<feature type="domain" description="C3H1-type" evidence="2">
    <location>
        <begin position="131"/>
        <end position="160"/>
    </location>
</feature>
<organism evidence="3 4">
    <name type="scientific">Corynespora cassiicola Philippines</name>
    <dbReference type="NCBI Taxonomy" id="1448308"/>
    <lineage>
        <taxon>Eukaryota</taxon>
        <taxon>Fungi</taxon>
        <taxon>Dikarya</taxon>
        <taxon>Ascomycota</taxon>
        <taxon>Pezizomycotina</taxon>
        <taxon>Dothideomycetes</taxon>
        <taxon>Pleosporomycetidae</taxon>
        <taxon>Pleosporales</taxon>
        <taxon>Corynesporascaceae</taxon>
        <taxon>Corynespora</taxon>
    </lineage>
</organism>
<dbReference type="PROSITE" id="PS50103">
    <property type="entry name" value="ZF_C3H1"/>
    <property type="match status" value="1"/>
</dbReference>
<gene>
    <name evidence="3" type="ORF">BS50DRAFT_630177</name>
</gene>